<reference evidence="3 4" key="1">
    <citation type="submission" date="2014-05" db="EMBL/GenBank/DDBJ databases">
        <authorList>
            <person name="Rizzardi K."/>
            <person name="Winiecka-Krusnell J."/>
            <person name="Ramliden M."/>
            <person name="Alm E."/>
            <person name="Andersson S."/>
            <person name="Byfors S."/>
        </authorList>
    </citation>
    <scope>NUCLEOTIDE SEQUENCE [LARGE SCALE GENOMIC DNA]</scope>
    <source>
        <strain evidence="3 4">LEGN</strain>
    </source>
</reference>
<evidence type="ECO:0000259" key="2">
    <source>
        <dbReference type="PROSITE" id="PS50943"/>
    </source>
</evidence>
<evidence type="ECO:0000313" key="3">
    <source>
        <dbReference type="EMBL" id="KGP64094.1"/>
    </source>
</evidence>
<dbReference type="PANTHER" id="PTHR43236:SF2">
    <property type="entry name" value="BLL0069 PROTEIN"/>
    <property type="match status" value="1"/>
</dbReference>
<keyword evidence="4" id="KW-1185">Reference proteome</keyword>
<accession>A0A0A2SXC2</accession>
<dbReference type="CDD" id="cd00093">
    <property type="entry name" value="HTH_XRE"/>
    <property type="match status" value="1"/>
</dbReference>
<dbReference type="SMART" id="SM00530">
    <property type="entry name" value="HTH_XRE"/>
    <property type="match status" value="1"/>
</dbReference>
<sequence>MTNLALINPKILTWARERAGLTEDLLAERMHVTVEKIISWEEEKNKPTFTQAQKIAQITHIPFGYFFLENPPIEKLPIPDLRTVGSTKIQEPSLDLLDMIKQVILKQEWYKDYLISQDAKPLPFVGRFNTNSSIYKVAEDIRKVLEVPIPQKGTWEEYQKNLFEGAEAANILVMCSGVVGSNNHRKLSVNEFRGFAITDPIAPLVFINNSDAPTAKLFTLIHELTHIWIGSSGISDLNNHNKVESFCNKVAGEFLVPKEEIQSIWKPNNELLINLTEISSKFHVSKLVVAKRAVDLNLLDVQSYNKFYLTELKNYKNKNHSGGNYYRTAGVKNSHLLSKTVITEVLSGRLLYRDAGRLLDINPSKIQAYANELFK</sequence>
<organism evidence="3 4">
    <name type="scientific">Legionella norrlandica</name>
    <dbReference type="NCBI Taxonomy" id="1498499"/>
    <lineage>
        <taxon>Bacteria</taxon>
        <taxon>Pseudomonadati</taxon>
        <taxon>Pseudomonadota</taxon>
        <taxon>Gammaproteobacteria</taxon>
        <taxon>Legionellales</taxon>
        <taxon>Legionellaceae</taxon>
        <taxon>Legionella</taxon>
    </lineage>
</organism>
<proteinExistence type="inferred from homology"/>
<dbReference type="EMBL" id="JNCF01000005">
    <property type="protein sequence ID" value="KGP64094.1"/>
    <property type="molecule type" value="Genomic_DNA"/>
</dbReference>
<dbReference type="RefSeq" id="WP_014843115.1">
    <property type="nucleotide sequence ID" value="NZ_JNCF01000005.1"/>
</dbReference>
<dbReference type="InterPro" id="IPR052345">
    <property type="entry name" value="Rad_response_metalloprotease"/>
</dbReference>
<gene>
    <name evidence="3" type="ORF">EP47_08075</name>
</gene>
<dbReference type="InterPro" id="IPR010359">
    <property type="entry name" value="IrrE_HExxH"/>
</dbReference>
<comment type="similarity">
    <text evidence="1">Belongs to the short-chain fatty acyl-CoA assimilation regulator (ScfR) family.</text>
</comment>
<protein>
    <submittedName>
        <fullName evidence="3">XRE family transcriptional regulator</fullName>
    </submittedName>
</protein>
<dbReference type="Gene3D" id="1.10.10.2910">
    <property type="match status" value="1"/>
</dbReference>
<dbReference type="AlphaFoldDB" id="A0A0A2SXC2"/>
<comment type="caution">
    <text evidence="3">The sequence shown here is derived from an EMBL/GenBank/DDBJ whole genome shotgun (WGS) entry which is preliminary data.</text>
</comment>
<dbReference type="OrthoDB" id="9796786at2"/>
<evidence type="ECO:0000256" key="1">
    <source>
        <dbReference type="ARBA" id="ARBA00007227"/>
    </source>
</evidence>
<dbReference type="Proteomes" id="UP000054422">
    <property type="component" value="Unassembled WGS sequence"/>
</dbReference>
<evidence type="ECO:0000313" key="4">
    <source>
        <dbReference type="Proteomes" id="UP000054422"/>
    </source>
</evidence>
<dbReference type="Gene3D" id="1.10.260.40">
    <property type="entry name" value="lambda repressor-like DNA-binding domains"/>
    <property type="match status" value="1"/>
</dbReference>
<dbReference type="PROSITE" id="PS50943">
    <property type="entry name" value="HTH_CROC1"/>
    <property type="match status" value="1"/>
</dbReference>
<dbReference type="SUPFAM" id="SSF47413">
    <property type="entry name" value="lambda repressor-like DNA-binding domains"/>
    <property type="match status" value="1"/>
</dbReference>
<dbReference type="PANTHER" id="PTHR43236">
    <property type="entry name" value="ANTITOXIN HIGA1"/>
    <property type="match status" value="1"/>
</dbReference>
<feature type="domain" description="HTH cro/C1-type" evidence="2">
    <location>
        <begin position="15"/>
        <end position="66"/>
    </location>
</feature>
<dbReference type="Pfam" id="PF06114">
    <property type="entry name" value="Peptidase_M78"/>
    <property type="match status" value="1"/>
</dbReference>
<dbReference type="InterPro" id="IPR001387">
    <property type="entry name" value="Cro/C1-type_HTH"/>
</dbReference>
<dbReference type="InterPro" id="IPR010982">
    <property type="entry name" value="Lambda_DNA-bd_dom_sf"/>
</dbReference>
<dbReference type="STRING" id="1498499.EP47_08075"/>
<dbReference type="GO" id="GO:0003677">
    <property type="term" value="F:DNA binding"/>
    <property type="evidence" value="ECO:0007669"/>
    <property type="project" value="InterPro"/>
</dbReference>
<name>A0A0A2SXC2_9GAMM</name>
<dbReference type="Pfam" id="PF01381">
    <property type="entry name" value="HTH_3"/>
    <property type="match status" value="1"/>
</dbReference>